<comment type="caution">
    <text evidence="2">The sequence shown here is derived from an EMBL/GenBank/DDBJ whole genome shotgun (WGS) entry which is preliminary data.</text>
</comment>
<dbReference type="Proteomes" id="UP000823399">
    <property type="component" value="Unassembled WGS sequence"/>
</dbReference>
<accession>A0A9P7FG30</accession>
<dbReference type="RefSeq" id="XP_041296694.1">
    <property type="nucleotide sequence ID" value="XM_041429819.1"/>
</dbReference>
<dbReference type="GeneID" id="64692078"/>
<keyword evidence="3" id="KW-1185">Reference proteome</keyword>
<feature type="compositionally biased region" description="Pro residues" evidence="1">
    <location>
        <begin position="108"/>
        <end position="125"/>
    </location>
</feature>
<dbReference type="EMBL" id="JABBWM010000009">
    <property type="protein sequence ID" value="KAG2114746.1"/>
    <property type="molecule type" value="Genomic_DNA"/>
</dbReference>
<proteinExistence type="predicted"/>
<feature type="region of interest" description="Disordered" evidence="1">
    <location>
        <begin position="101"/>
        <end position="134"/>
    </location>
</feature>
<reference evidence="2" key="1">
    <citation type="journal article" date="2020" name="New Phytol.">
        <title>Comparative genomics reveals dynamic genome evolution in host specialist ectomycorrhizal fungi.</title>
        <authorList>
            <person name="Lofgren L.A."/>
            <person name="Nguyen N.H."/>
            <person name="Vilgalys R."/>
            <person name="Ruytinx J."/>
            <person name="Liao H.L."/>
            <person name="Branco S."/>
            <person name="Kuo A."/>
            <person name="LaButti K."/>
            <person name="Lipzen A."/>
            <person name="Andreopoulos W."/>
            <person name="Pangilinan J."/>
            <person name="Riley R."/>
            <person name="Hundley H."/>
            <person name="Na H."/>
            <person name="Barry K."/>
            <person name="Grigoriev I.V."/>
            <person name="Stajich J.E."/>
            <person name="Kennedy P.G."/>
        </authorList>
    </citation>
    <scope>NUCLEOTIDE SEQUENCE</scope>
    <source>
        <strain evidence="2">FC423</strain>
    </source>
</reference>
<dbReference type="OrthoDB" id="3030369at2759"/>
<name>A0A9P7FG30_9AGAM</name>
<gene>
    <name evidence="2" type="ORF">F5147DRAFT_431413</name>
</gene>
<evidence type="ECO:0000313" key="3">
    <source>
        <dbReference type="Proteomes" id="UP000823399"/>
    </source>
</evidence>
<sequence length="156" mass="16161">MSVCCTQSFETSYYNCLLCVGIALNATDYIQAQADLNGLYVSCSDYGYSLQELTLPGQDAHTISSRARTSSVVDETAVPLAEVDVPEEASEILEDNMVVVRADVPDADPSPPSPPPSSPPPPPPSSSGAALGLSTGGSRVLASVSATVGLIVLWNS</sequence>
<dbReference type="AlphaFoldDB" id="A0A9P7FG30"/>
<evidence type="ECO:0000313" key="2">
    <source>
        <dbReference type="EMBL" id="KAG2114746.1"/>
    </source>
</evidence>
<protein>
    <submittedName>
        <fullName evidence="2">Uncharacterized protein</fullName>
    </submittedName>
</protein>
<organism evidence="2 3">
    <name type="scientific">Suillus discolor</name>
    <dbReference type="NCBI Taxonomy" id="1912936"/>
    <lineage>
        <taxon>Eukaryota</taxon>
        <taxon>Fungi</taxon>
        <taxon>Dikarya</taxon>
        <taxon>Basidiomycota</taxon>
        <taxon>Agaricomycotina</taxon>
        <taxon>Agaricomycetes</taxon>
        <taxon>Agaricomycetidae</taxon>
        <taxon>Boletales</taxon>
        <taxon>Suillineae</taxon>
        <taxon>Suillaceae</taxon>
        <taxon>Suillus</taxon>
    </lineage>
</organism>
<evidence type="ECO:0000256" key="1">
    <source>
        <dbReference type="SAM" id="MobiDB-lite"/>
    </source>
</evidence>